<evidence type="ECO:0000313" key="1">
    <source>
        <dbReference type="EMBL" id="MPN55032.1"/>
    </source>
</evidence>
<comment type="caution">
    <text evidence="1">The sequence shown here is derived from an EMBL/GenBank/DDBJ whole genome shotgun (WGS) entry which is preliminary data.</text>
</comment>
<name>A0A645IVZ3_9ZZZZ</name>
<organism evidence="1">
    <name type="scientific">bioreactor metagenome</name>
    <dbReference type="NCBI Taxonomy" id="1076179"/>
    <lineage>
        <taxon>unclassified sequences</taxon>
        <taxon>metagenomes</taxon>
        <taxon>ecological metagenomes</taxon>
    </lineage>
</organism>
<dbReference type="AlphaFoldDB" id="A0A645IVZ3"/>
<accession>A0A645IVZ3</accession>
<gene>
    <name evidence="1" type="ORF">SDC9_202711</name>
</gene>
<reference evidence="1" key="1">
    <citation type="submission" date="2019-08" db="EMBL/GenBank/DDBJ databases">
        <authorList>
            <person name="Kucharzyk K."/>
            <person name="Murdoch R.W."/>
            <person name="Higgins S."/>
            <person name="Loffler F."/>
        </authorList>
    </citation>
    <scope>NUCLEOTIDE SEQUENCE</scope>
</reference>
<protein>
    <submittedName>
        <fullName evidence="1">Uncharacterized protein</fullName>
    </submittedName>
</protein>
<proteinExistence type="predicted"/>
<dbReference type="EMBL" id="VSSQ01123833">
    <property type="protein sequence ID" value="MPN55032.1"/>
    <property type="molecule type" value="Genomic_DNA"/>
</dbReference>
<sequence length="110" mass="12121">MAVIAKLEIFLLVSESVLEHPFELVCCFFSGVQVIAVFERVDTDFGQFGGAEIAQFEMVLEAAGDIGIGTHKSVEPGEARQDNDGIVVPFAIHAFEELVEFVDVVRSFLW</sequence>